<evidence type="ECO:0000256" key="5">
    <source>
        <dbReference type="SAM" id="Phobius"/>
    </source>
</evidence>
<dbReference type="CDD" id="cd02696">
    <property type="entry name" value="MurNAc-LAA"/>
    <property type="match status" value="1"/>
</dbReference>
<dbReference type="InterPro" id="IPR050695">
    <property type="entry name" value="N-acetylmuramoyl_amidase_3"/>
</dbReference>
<comment type="caution">
    <text evidence="7">The sequence shown here is derived from an EMBL/GenBank/DDBJ whole genome shotgun (WGS) entry which is preliminary data.</text>
</comment>
<feature type="transmembrane region" description="Helical" evidence="5">
    <location>
        <begin position="34"/>
        <end position="55"/>
    </location>
</feature>
<evidence type="ECO:0000256" key="2">
    <source>
        <dbReference type="ARBA" id="ARBA00011901"/>
    </source>
</evidence>
<dbReference type="InterPro" id="IPR002508">
    <property type="entry name" value="MurNAc-LAA_cat"/>
</dbReference>
<dbReference type="GO" id="GO:0030288">
    <property type="term" value="C:outer membrane-bounded periplasmic space"/>
    <property type="evidence" value="ECO:0007669"/>
    <property type="project" value="TreeGrafter"/>
</dbReference>
<gene>
    <name evidence="7" type="ORF">HY912_00995</name>
</gene>
<keyword evidence="5" id="KW-0472">Membrane</keyword>
<dbReference type="AlphaFoldDB" id="A0A9D6UY32"/>
<name>A0A9D6UY32_9BACT</name>
<accession>A0A9D6UY32</accession>
<dbReference type="EMBL" id="JACRDE010000032">
    <property type="protein sequence ID" value="MBI5248044.1"/>
    <property type="molecule type" value="Genomic_DNA"/>
</dbReference>
<feature type="region of interest" description="Disordered" evidence="4">
    <location>
        <begin position="161"/>
        <end position="189"/>
    </location>
</feature>
<feature type="domain" description="MurNAc-LAA" evidence="6">
    <location>
        <begin position="346"/>
        <end position="497"/>
    </location>
</feature>
<evidence type="ECO:0000313" key="8">
    <source>
        <dbReference type="Proteomes" id="UP000807825"/>
    </source>
</evidence>
<dbReference type="PANTHER" id="PTHR30404:SF0">
    <property type="entry name" value="N-ACETYLMURAMOYL-L-ALANINE AMIDASE AMIC"/>
    <property type="match status" value="1"/>
</dbReference>
<dbReference type="EC" id="3.5.1.28" evidence="2"/>
<evidence type="ECO:0000313" key="7">
    <source>
        <dbReference type="EMBL" id="MBI5248044.1"/>
    </source>
</evidence>
<evidence type="ECO:0000256" key="3">
    <source>
        <dbReference type="ARBA" id="ARBA00022801"/>
    </source>
</evidence>
<dbReference type="Pfam" id="PF01520">
    <property type="entry name" value="Amidase_3"/>
    <property type="match status" value="1"/>
</dbReference>
<keyword evidence="3" id="KW-0378">Hydrolase</keyword>
<proteinExistence type="predicted"/>
<keyword evidence="5" id="KW-1133">Transmembrane helix</keyword>
<reference evidence="7" key="1">
    <citation type="submission" date="2020-07" db="EMBL/GenBank/DDBJ databases">
        <title>Huge and variable diversity of episymbiotic CPR bacteria and DPANN archaea in groundwater ecosystems.</title>
        <authorList>
            <person name="He C.Y."/>
            <person name="Keren R."/>
            <person name="Whittaker M."/>
            <person name="Farag I.F."/>
            <person name="Doudna J."/>
            <person name="Cate J.H.D."/>
            <person name="Banfield J.F."/>
        </authorList>
    </citation>
    <scope>NUCLEOTIDE SEQUENCE</scope>
    <source>
        <strain evidence="7">NC_groundwater_1664_Pr3_B-0.1um_52_9</strain>
    </source>
</reference>
<evidence type="ECO:0000259" key="6">
    <source>
        <dbReference type="SMART" id="SM00646"/>
    </source>
</evidence>
<comment type="catalytic activity">
    <reaction evidence="1">
        <text>Hydrolyzes the link between N-acetylmuramoyl residues and L-amino acid residues in certain cell-wall glycopeptides.</text>
        <dbReference type="EC" id="3.5.1.28"/>
    </reaction>
</comment>
<feature type="compositionally biased region" description="Polar residues" evidence="4">
    <location>
        <begin position="221"/>
        <end position="248"/>
    </location>
</feature>
<dbReference type="SMART" id="SM00646">
    <property type="entry name" value="Ami_3"/>
    <property type="match status" value="1"/>
</dbReference>
<feature type="region of interest" description="Disordered" evidence="4">
    <location>
        <begin position="216"/>
        <end position="248"/>
    </location>
</feature>
<organism evidence="7 8">
    <name type="scientific">Desulfomonile tiedjei</name>
    <dbReference type="NCBI Taxonomy" id="2358"/>
    <lineage>
        <taxon>Bacteria</taxon>
        <taxon>Pseudomonadati</taxon>
        <taxon>Thermodesulfobacteriota</taxon>
        <taxon>Desulfomonilia</taxon>
        <taxon>Desulfomonilales</taxon>
        <taxon>Desulfomonilaceae</taxon>
        <taxon>Desulfomonile</taxon>
    </lineage>
</organism>
<dbReference type="FunFam" id="3.40.630.40:FF:000005">
    <property type="entry name" value="N-acetylmuramoyl-L-alanine amidase (AmiA)"/>
    <property type="match status" value="1"/>
</dbReference>
<dbReference type="PANTHER" id="PTHR30404">
    <property type="entry name" value="N-ACETYLMURAMOYL-L-ALANINE AMIDASE"/>
    <property type="match status" value="1"/>
</dbReference>
<evidence type="ECO:0000256" key="4">
    <source>
        <dbReference type="SAM" id="MobiDB-lite"/>
    </source>
</evidence>
<dbReference type="GO" id="GO:0008745">
    <property type="term" value="F:N-acetylmuramoyl-L-alanine amidase activity"/>
    <property type="evidence" value="ECO:0007669"/>
    <property type="project" value="UniProtKB-EC"/>
</dbReference>
<evidence type="ECO:0000256" key="1">
    <source>
        <dbReference type="ARBA" id="ARBA00001561"/>
    </source>
</evidence>
<dbReference type="SUPFAM" id="SSF53187">
    <property type="entry name" value="Zn-dependent exopeptidases"/>
    <property type="match status" value="1"/>
</dbReference>
<dbReference type="Gene3D" id="3.40.630.40">
    <property type="entry name" value="Zn-dependent exopeptidases"/>
    <property type="match status" value="1"/>
</dbReference>
<dbReference type="Proteomes" id="UP000807825">
    <property type="component" value="Unassembled WGS sequence"/>
</dbReference>
<protein>
    <recommendedName>
        <fullName evidence="2">N-acetylmuramoyl-L-alanine amidase</fullName>
        <ecNumber evidence="2">3.5.1.28</ecNumber>
    </recommendedName>
</protein>
<dbReference type="GO" id="GO:0009253">
    <property type="term" value="P:peptidoglycan catabolic process"/>
    <property type="evidence" value="ECO:0007669"/>
    <property type="project" value="InterPro"/>
</dbReference>
<keyword evidence="5" id="KW-0812">Transmembrane</keyword>
<sequence>MPRIVAKIAEPPALSTTPTFLCAGKPLSTCTRSVFSFLAVIVLIVLVASPCIARWDKPPSFNDACKKLDRLSRDPSSTREQWLEAINAFVLIRATGKPAAAAKLSLFHAGKACLSLYRSSANPEDLEKAIKYLSDFNKNYHKGPYLIPSLRELKEAHTCKRELEARKSSEPIPGPQPITSTVSGTESRKVTAPQYRGNGLYSVQGPALVVPANVPKVEPEQPQSPQRDWNGNASSHGKPSGPDSQSTLKKIPTENRIASLPQSSISDVAPPGKTAKTGVKEFVVVIDPGHGGKDPGAVSRDGSLKEKDLTLDVAKRLKTALERKNRRLRVTLTRSDDRSLALQERTAIANSLNADLFISIHCNAASDGSSKGIETFLLDKASSPRAMRVAARENGIPPSKMSDLEATLVDLMVTSKKTESTELAKTVQSALARGLERSAFSVRNRGVKQAPFYVLLGAKMPAILVECAFISNNREQRKLTSPEYLGNVAEGLANGAALYIRGLGEDG</sequence>